<dbReference type="Pfam" id="PF07618">
    <property type="entry name" value="DUF1580"/>
    <property type="match status" value="1"/>
</dbReference>
<protein>
    <recommendedName>
        <fullName evidence="3">DUF1580 domain-containing protein</fullName>
    </recommendedName>
</protein>
<dbReference type="EMBL" id="SJPY01000002">
    <property type="protein sequence ID" value="TWU44143.1"/>
    <property type="molecule type" value="Genomic_DNA"/>
</dbReference>
<sequence>MAIDVFNEEVVSLSEATKRLPKVRNGKKLHLSTLFRWAQAGKIANDGMRVRLETIQVGGTKCTSLEAMQRFFDRLTGKVEVVTPPSITHREQRRRHERAMKELEEMGI</sequence>
<evidence type="ECO:0000313" key="2">
    <source>
        <dbReference type="Proteomes" id="UP000315471"/>
    </source>
</evidence>
<dbReference type="InterPro" id="IPR011474">
    <property type="entry name" value="DUF1580"/>
</dbReference>
<reference evidence="1 2" key="1">
    <citation type="submission" date="2019-02" db="EMBL/GenBank/DDBJ databases">
        <title>Deep-cultivation of Planctomycetes and their phenomic and genomic characterization uncovers novel biology.</title>
        <authorList>
            <person name="Wiegand S."/>
            <person name="Jogler M."/>
            <person name="Boedeker C."/>
            <person name="Pinto D."/>
            <person name="Vollmers J."/>
            <person name="Rivas-Marin E."/>
            <person name="Kohn T."/>
            <person name="Peeters S.H."/>
            <person name="Heuer A."/>
            <person name="Rast P."/>
            <person name="Oberbeckmann S."/>
            <person name="Bunk B."/>
            <person name="Jeske O."/>
            <person name="Meyerdierks A."/>
            <person name="Storesund J.E."/>
            <person name="Kallscheuer N."/>
            <person name="Luecker S."/>
            <person name="Lage O.M."/>
            <person name="Pohl T."/>
            <person name="Merkel B.J."/>
            <person name="Hornburger P."/>
            <person name="Mueller R.-W."/>
            <person name="Bruemmer F."/>
            <person name="Labrenz M."/>
            <person name="Spormann A.M."/>
            <person name="Op Den Camp H."/>
            <person name="Overmann J."/>
            <person name="Amann R."/>
            <person name="Jetten M.S.M."/>
            <person name="Mascher T."/>
            <person name="Medema M.H."/>
            <person name="Devos D.P."/>
            <person name="Kaster A.-K."/>
            <person name="Ovreas L."/>
            <person name="Rohde M."/>
            <person name="Galperin M.Y."/>
            <person name="Jogler C."/>
        </authorList>
    </citation>
    <scope>NUCLEOTIDE SEQUENCE [LARGE SCALE GENOMIC DNA]</scope>
    <source>
        <strain evidence="1 2">Q31b</strain>
    </source>
</reference>
<accession>A0A5C6E397</accession>
<dbReference type="AlphaFoldDB" id="A0A5C6E397"/>
<organism evidence="1 2">
    <name type="scientific">Novipirellula aureliae</name>
    <dbReference type="NCBI Taxonomy" id="2527966"/>
    <lineage>
        <taxon>Bacteria</taxon>
        <taxon>Pseudomonadati</taxon>
        <taxon>Planctomycetota</taxon>
        <taxon>Planctomycetia</taxon>
        <taxon>Pirellulales</taxon>
        <taxon>Pirellulaceae</taxon>
        <taxon>Novipirellula</taxon>
    </lineage>
</organism>
<gene>
    <name evidence="1" type="ORF">Q31b_16790</name>
</gene>
<dbReference type="OrthoDB" id="290434at2"/>
<dbReference type="RefSeq" id="WP_146599158.1">
    <property type="nucleotide sequence ID" value="NZ_SJPY01000002.1"/>
</dbReference>
<dbReference type="Proteomes" id="UP000315471">
    <property type="component" value="Unassembled WGS sequence"/>
</dbReference>
<evidence type="ECO:0000313" key="1">
    <source>
        <dbReference type="EMBL" id="TWU44143.1"/>
    </source>
</evidence>
<evidence type="ECO:0008006" key="3">
    <source>
        <dbReference type="Google" id="ProtNLM"/>
    </source>
</evidence>
<keyword evidence="2" id="KW-1185">Reference proteome</keyword>
<proteinExistence type="predicted"/>
<comment type="caution">
    <text evidence="1">The sequence shown here is derived from an EMBL/GenBank/DDBJ whole genome shotgun (WGS) entry which is preliminary data.</text>
</comment>
<name>A0A5C6E397_9BACT</name>